<reference evidence="2 3" key="1">
    <citation type="journal article" date="2016" name="C (Basel)">
        <title>Selective Growth of and Electricity Production by Marine Exoelectrogenic Bacteria in Self-Aggregated Hydrogel of Microbially Reduced Graphene Oxide.</title>
        <authorList>
            <person name="Yoshida N."/>
            <person name="Goto Y."/>
            <person name="Miyata Y."/>
        </authorList>
    </citation>
    <scope>NUCLEOTIDE SEQUENCE [LARGE SCALE GENOMIC DNA]</scope>
    <source>
        <strain evidence="2 3">NIT-T3</strain>
    </source>
</reference>
<dbReference type="InterPro" id="IPR000595">
    <property type="entry name" value="cNMP-bd_dom"/>
</dbReference>
<dbReference type="EMBL" id="AP024355">
    <property type="protein sequence ID" value="BCR05016.1"/>
    <property type="molecule type" value="Genomic_DNA"/>
</dbReference>
<feature type="domain" description="Cyclic nucleotide-binding" evidence="1">
    <location>
        <begin position="14"/>
        <end position="134"/>
    </location>
</feature>
<dbReference type="PROSITE" id="PS00889">
    <property type="entry name" value="CNMP_BINDING_2"/>
    <property type="match status" value="1"/>
</dbReference>
<evidence type="ECO:0000313" key="2">
    <source>
        <dbReference type="EMBL" id="BCR05016.1"/>
    </source>
</evidence>
<dbReference type="RefSeq" id="WP_221248452.1">
    <property type="nucleotide sequence ID" value="NZ_AP024355.1"/>
</dbReference>
<dbReference type="Gene3D" id="2.60.120.10">
    <property type="entry name" value="Jelly Rolls"/>
    <property type="match status" value="1"/>
</dbReference>
<dbReference type="Proteomes" id="UP001319827">
    <property type="component" value="Chromosome"/>
</dbReference>
<dbReference type="PROSITE" id="PS50042">
    <property type="entry name" value="CNMP_BINDING_3"/>
    <property type="match status" value="1"/>
</dbReference>
<organism evidence="2 3">
    <name type="scientific">Desulfuromonas versatilis</name>
    <dbReference type="NCBI Taxonomy" id="2802975"/>
    <lineage>
        <taxon>Bacteria</taxon>
        <taxon>Pseudomonadati</taxon>
        <taxon>Thermodesulfobacteriota</taxon>
        <taxon>Desulfuromonadia</taxon>
        <taxon>Desulfuromonadales</taxon>
        <taxon>Desulfuromonadaceae</taxon>
        <taxon>Desulfuromonas</taxon>
    </lineage>
</organism>
<dbReference type="PANTHER" id="PTHR24567:SF74">
    <property type="entry name" value="HTH-TYPE TRANSCRIPTIONAL REGULATOR ARCR"/>
    <property type="match status" value="1"/>
</dbReference>
<dbReference type="Pfam" id="PF00027">
    <property type="entry name" value="cNMP_binding"/>
    <property type="match status" value="1"/>
</dbReference>
<name>A0ABM8HRV1_9BACT</name>
<sequence>MKKVKLDDLKGSFLFKDMAEDEISTLAGIFSEKRMDEGMTVFIENMPGESLYLVQRGAIKISKMLAEGEEKTLVILGPEDVFGEMAILDGAPRSATARVAETAQLLSIKKDDFEKLCDSNPKLGLKLMRNIIRVFSQRIRENNEDYREMLLWSLGKKG</sequence>
<protein>
    <submittedName>
        <fullName evidence="2">Cyclic nucleotide-binding protein</fullName>
    </submittedName>
</protein>
<dbReference type="InterPro" id="IPR014710">
    <property type="entry name" value="RmlC-like_jellyroll"/>
</dbReference>
<dbReference type="PANTHER" id="PTHR24567">
    <property type="entry name" value="CRP FAMILY TRANSCRIPTIONAL REGULATORY PROTEIN"/>
    <property type="match status" value="1"/>
</dbReference>
<evidence type="ECO:0000259" key="1">
    <source>
        <dbReference type="PROSITE" id="PS50042"/>
    </source>
</evidence>
<dbReference type="InterPro" id="IPR018490">
    <property type="entry name" value="cNMP-bd_dom_sf"/>
</dbReference>
<dbReference type="InterPro" id="IPR018488">
    <property type="entry name" value="cNMP-bd_CS"/>
</dbReference>
<dbReference type="InterPro" id="IPR050397">
    <property type="entry name" value="Env_Response_Regulators"/>
</dbReference>
<dbReference type="CDD" id="cd00038">
    <property type="entry name" value="CAP_ED"/>
    <property type="match status" value="1"/>
</dbReference>
<proteinExistence type="predicted"/>
<evidence type="ECO:0000313" key="3">
    <source>
        <dbReference type="Proteomes" id="UP001319827"/>
    </source>
</evidence>
<keyword evidence="3" id="KW-1185">Reference proteome</keyword>
<dbReference type="SUPFAM" id="SSF51206">
    <property type="entry name" value="cAMP-binding domain-like"/>
    <property type="match status" value="1"/>
</dbReference>
<dbReference type="SMART" id="SM00100">
    <property type="entry name" value="cNMP"/>
    <property type="match status" value="1"/>
</dbReference>
<reference evidence="2 3" key="2">
    <citation type="journal article" date="2021" name="Int. J. Syst. Evol. Microbiol.">
        <title>Isolation and Polyphasic Characterization of Desulfuromonas versatilis sp. Nov., an Electrogenic Bacteria Capable of Versatile Metabolism Isolated from a Graphene Oxide-Reducing Enrichment Culture.</title>
        <authorList>
            <person name="Xie L."/>
            <person name="Yoshida N."/>
            <person name="Ishii S."/>
            <person name="Meng L."/>
        </authorList>
    </citation>
    <scope>NUCLEOTIDE SEQUENCE [LARGE SCALE GENOMIC DNA]</scope>
    <source>
        <strain evidence="2 3">NIT-T3</strain>
    </source>
</reference>
<accession>A0ABM8HRV1</accession>
<gene>
    <name evidence="2" type="ORF">DESUT3_20850</name>
</gene>